<dbReference type="Proteomes" id="UP000829398">
    <property type="component" value="Chromosome 6"/>
</dbReference>
<dbReference type="EMBL" id="CM039175">
    <property type="protein sequence ID" value="KAH9734776.1"/>
    <property type="molecule type" value="Genomic_DNA"/>
</dbReference>
<gene>
    <name evidence="1" type="ORF">KPL71_017499</name>
</gene>
<evidence type="ECO:0000313" key="1">
    <source>
        <dbReference type="EMBL" id="KAH9734776.1"/>
    </source>
</evidence>
<evidence type="ECO:0000313" key="2">
    <source>
        <dbReference type="Proteomes" id="UP000829398"/>
    </source>
</evidence>
<keyword evidence="2" id="KW-1185">Reference proteome</keyword>
<protein>
    <submittedName>
        <fullName evidence="1">Uncharacterized protein</fullName>
    </submittedName>
</protein>
<accession>A0ACB8JPX6</accession>
<organism evidence="1 2">
    <name type="scientific">Citrus sinensis</name>
    <name type="common">Sweet orange</name>
    <name type="synonym">Citrus aurantium var. sinensis</name>
    <dbReference type="NCBI Taxonomy" id="2711"/>
    <lineage>
        <taxon>Eukaryota</taxon>
        <taxon>Viridiplantae</taxon>
        <taxon>Streptophyta</taxon>
        <taxon>Embryophyta</taxon>
        <taxon>Tracheophyta</taxon>
        <taxon>Spermatophyta</taxon>
        <taxon>Magnoliopsida</taxon>
        <taxon>eudicotyledons</taxon>
        <taxon>Gunneridae</taxon>
        <taxon>Pentapetalae</taxon>
        <taxon>rosids</taxon>
        <taxon>malvids</taxon>
        <taxon>Sapindales</taxon>
        <taxon>Rutaceae</taxon>
        <taxon>Aurantioideae</taxon>
        <taxon>Citrus</taxon>
    </lineage>
</organism>
<comment type="caution">
    <text evidence="1">The sequence shown here is derived from an EMBL/GenBank/DDBJ whole genome shotgun (WGS) entry which is preliminary data.</text>
</comment>
<reference evidence="2" key="1">
    <citation type="journal article" date="2023" name="Hortic. Res.">
        <title>A chromosome-level phased genome enabling allele-level studies in sweet orange: a case study on citrus Huanglongbing tolerance.</title>
        <authorList>
            <person name="Wu B."/>
            <person name="Yu Q."/>
            <person name="Deng Z."/>
            <person name="Duan Y."/>
            <person name="Luo F."/>
            <person name="Gmitter F. Jr."/>
        </authorList>
    </citation>
    <scope>NUCLEOTIDE SEQUENCE [LARGE SCALE GENOMIC DNA]</scope>
    <source>
        <strain evidence="2">cv. Valencia</strain>
    </source>
</reference>
<proteinExistence type="predicted"/>
<name>A0ACB8JPX6_CITSI</name>
<sequence>MLSAKKSTIATDNIEFLGMIIKDRQYQPRKHIAQELIHFPDQNLTKKQIQQFLGMHVDHHTNQLSALLKKKPLEWNDNHTLVVTTLKKIAQNPSPLKLITDGSRILQTDASDESLGAILLKEINGKESFIAYASGHFSDTQQHYHSVYKEILAVKNGIKKFEYHLISYHFLIRMDSSAFPNIMNFKGKTVPEKMLLRLKDWFSKYDFFVKHIKGTQNLIPDLLSRVAKPVSPLHCISTGYHFPIIFMATSLPNQALTHKTFPLGKIFSIVFDIQEFAKRYVFRFFMKAYMLANSFPFSTFHPENLFLTGLTIDPSRDVTKDELWYIWCLTVLYATKLILPVRTTLNHLMNPDKSTSLTWTLFEWFSPLPWWRRKLQQLSTVHNLDPMPESEANMFTSVFIIHRPYFQHPNTNTFWTRDRVFEWFTTPHPAILEQDNNIQKNLQNFLCHLNHQPEPHKDILHTLQNHALDLPAPEHNSDALMVLAESDQIPTIIQIPRQIPRDELIKLMPLEWISNYEQFHNNTAPIQTSEGMFERRQDGTVRMTFWPPPSAPQEPPRLCFTQSSMITAVHTAQKDLPITGFNKEGYPVYPAKMNGHFLWDAPGSENCDPDCPCWDDWEEDDFISRRKKKPKKKLYHPSHIIWRSIYADISWTLSRHLDEGISSKVNHRPFDVEYCLKKSGFFKMADGGYGRRNEGFLSKPRPEGEGRVNDKLLSHIAAGFWQLEPRPEGEGSMLILFEPGIKESNSSCDWWDHMVAMANIVLLDNERGMLPSDWLAEL</sequence>